<evidence type="ECO:0000256" key="3">
    <source>
        <dbReference type="ARBA" id="ARBA00023163"/>
    </source>
</evidence>
<dbReference type="SMART" id="SM00418">
    <property type="entry name" value="HTH_ARSR"/>
    <property type="match status" value="1"/>
</dbReference>
<evidence type="ECO:0000313" key="5">
    <source>
        <dbReference type="EMBL" id="MDC8756917.1"/>
    </source>
</evidence>
<proteinExistence type="predicted"/>
<dbReference type="InterPro" id="IPR001845">
    <property type="entry name" value="HTH_ArsR_DNA-bd_dom"/>
</dbReference>
<evidence type="ECO:0000256" key="1">
    <source>
        <dbReference type="ARBA" id="ARBA00023015"/>
    </source>
</evidence>
<evidence type="ECO:0000256" key="2">
    <source>
        <dbReference type="ARBA" id="ARBA00023125"/>
    </source>
</evidence>
<organism evidence="5 6">
    <name type="scientific">Janthinobacterium fluminis</name>
    <dbReference type="NCBI Taxonomy" id="2987524"/>
    <lineage>
        <taxon>Bacteria</taxon>
        <taxon>Pseudomonadati</taxon>
        <taxon>Pseudomonadota</taxon>
        <taxon>Betaproteobacteria</taxon>
        <taxon>Burkholderiales</taxon>
        <taxon>Oxalobacteraceae</taxon>
        <taxon>Janthinobacterium</taxon>
    </lineage>
</organism>
<keyword evidence="3" id="KW-0804">Transcription</keyword>
<dbReference type="NCBIfam" id="NF033788">
    <property type="entry name" value="HTH_metalloreg"/>
    <property type="match status" value="1"/>
</dbReference>
<dbReference type="Gene3D" id="1.10.10.10">
    <property type="entry name" value="Winged helix-like DNA-binding domain superfamily/Winged helix DNA-binding domain"/>
    <property type="match status" value="1"/>
</dbReference>
<keyword evidence="6" id="KW-1185">Reference proteome</keyword>
<dbReference type="InterPro" id="IPR051011">
    <property type="entry name" value="Metal_resp_trans_reg"/>
</dbReference>
<dbReference type="InterPro" id="IPR011991">
    <property type="entry name" value="ArsR-like_HTH"/>
</dbReference>
<dbReference type="PROSITE" id="PS50987">
    <property type="entry name" value="HTH_ARSR_2"/>
    <property type="match status" value="1"/>
</dbReference>
<dbReference type="Pfam" id="PF12840">
    <property type="entry name" value="HTH_20"/>
    <property type="match status" value="1"/>
</dbReference>
<dbReference type="EMBL" id="JAQQXR010000001">
    <property type="protein sequence ID" value="MDC8756917.1"/>
    <property type="molecule type" value="Genomic_DNA"/>
</dbReference>
<dbReference type="PANTHER" id="PTHR43132:SF2">
    <property type="entry name" value="ARSENICAL RESISTANCE OPERON REPRESSOR ARSR-RELATED"/>
    <property type="match status" value="1"/>
</dbReference>
<feature type="domain" description="HTH arsR-type" evidence="4">
    <location>
        <begin position="1"/>
        <end position="95"/>
    </location>
</feature>
<dbReference type="PRINTS" id="PR00778">
    <property type="entry name" value="HTHARSR"/>
</dbReference>
<evidence type="ECO:0000313" key="6">
    <source>
        <dbReference type="Proteomes" id="UP001221208"/>
    </source>
</evidence>
<dbReference type="PANTHER" id="PTHR43132">
    <property type="entry name" value="ARSENICAL RESISTANCE OPERON REPRESSOR ARSR-RELATED"/>
    <property type="match status" value="1"/>
</dbReference>
<dbReference type="SUPFAM" id="SSF46785">
    <property type="entry name" value="Winged helix' DNA-binding domain"/>
    <property type="match status" value="1"/>
</dbReference>
<dbReference type="InterPro" id="IPR036388">
    <property type="entry name" value="WH-like_DNA-bd_sf"/>
</dbReference>
<dbReference type="CDD" id="cd00090">
    <property type="entry name" value="HTH_ARSR"/>
    <property type="match status" value="1"/>
</dbReference>
<gene>
    <name evidence="5" type="ORF">OIK44_04865</name>
</gene>
<dbReference type="InterPro" id="IPR036390">
    <property type="entry name" value="WH_DNA-bd_sf"/>
</dbReference>
<reference evidence="5 6" key="1">
    <citation type="submission" date="2022-10" db="EMBL/GenBank/DDBJ databases">
        <title>Janthinobacterium sp. hw3 Genome sequencing.</title>
        <authorList>
            <person name="Park S."/>
        </authorList>
    </citation>
    <scope>NUCLEOTIDE SEQUENCE [LARGE SCALE GENOMIC DNA]</scope>
    <source>
        <strain evidence="6">hw3</strain>
    </source>
</reference>
<dbReference type="RefSeq" id="WP_273669791.1">
    <property type="nucleotide sequence ID" value="NZ_JAQQXR010000001.1"/>
</dbReference>
<name>A0ABT5JW07_9BURK</name>
<evidence type="ECO:0000259" key="4">
    <source>
        <dbReference type="PROSITE" id="PS50987"/>
    </source>
</evidence>
<dbReference type="Proteomes" id="UP001221208">
    <property type="component" value="Unassembled WGS sequence"/>
</dbReference>
<comment type="caution">
    <text evidence="5">The sequence shown here is derived from an EMBL/GenBank/DDBJ whole genome shotgun (WGS) entry which is preliminary data.</text>
</comment>
<protein>
    <submittedName>
        <fullName evidence="5">Metalloregulator ArsR/SmtB family transcription factor</fullName>
    </submittedName>
</protein>
<accession>A0ABT5JW07</accession>
<keyword evidence="1" id="KW-0805">Transcription regulation</keyword>
<keyword evidence="2" id="KW-0238">DNA-binding</keyword>
<sequence>METKEVLAALAAIAQESRLAVFRLLVQIGPGGMAATKIAEQLDITPSSLSFHLKELTHAKLINSRSEGRFVIYSADLAAMNALIGYLTENCCAGIPCGPVGCGAAA</sequence>